<dbReference type="eggNOG" id="COG4585">
    <property type="taxonomic scope" value="Bacteria"/>
</dbReference>
<comment type="catalytic activity">
    <reaction evidence="1">
        <text>ATP + protein L-histidine = ADP + protein N-phospho-L-histidine.</text>
        <dbReference type="EC" id="2.7.13.3"/>
    </reaction>
</comment>
<feature type="domain" description="Signal transduction histidine kinase subgroup 3 dimerisation and phosphoacceptor" evidence="10">
    <location>
        <begin position="185"/>
        <end position="250"/>
    </location>
</feature>
<keyword evidence="4" id="KW-0808">Transferase</keyword>
<proteinExistence type="predicted"/>
<accession>A9KQG0</accession>
<evidence type="ECO:0000313" key="11">
    <source>
        <dbReference type="EMBL" id="ABX40469.1"/>
    </source>
</evidence>
<keyword evidence="12" id="KW-1185">Reference proteome</keyword>
<feature type="transmembrane region" description="Helical" evidence="9">
    <location>
        <begin position="83"/>
        <end position="101"/>
    </location>
</feature>
<feature type="transmembrane region" description="Helical" evidence="9">
    <location>
        <begin position="37"/>
        <end position="55"/>
    </location>
</feature>
<dbReference type="PANTHER" id="PTHR24421:SF10">
    <property type="entry name" value="NITRATE_NITRITE SENSOR PROTEIN NARQ"/>
    <property type="match status" value="1"/>
</dbReference>
<keyword evidence="5" id="KW-0547">Nucleotide-binding</keyword>
<evidence type="ECO:0000256" key="8">
    <source>
        <dbReference type="ARBA" id="ARBA00023012"/>
    </source>
</evidence>
<dbReference type="Gene3D" id="1.20.5.1930">
    <property type="match status" value="1"/>
</dbReference>
<dbReference type="InterPro" id="IPR050482">
    <property type="entry name" value="Sensor_HK_TwoCompSys"/>
</dbReference>
<dbReference type="Proteomes" id="UP000000370">
    <property type="component" value="Chromosome"/>
</dbReference>
<keyword evidence="3" id="KW-0597">Phosphoprotein</keyword>
<dbReference type="GO" id="GO:0005524">
    <property type="term" value="F:ATP binding"/>
    <property type="evidence" value="ECO:0007669"/>
    <property type="project" value="UniProtKB-KW"/>
</dbReference>
<evidence type="ECO:0000256" key="6">
    <source>
        <dbReference type="ARBA" id="ARBA00022777"/>
    </source>
</evidence>
<keyword evidence="7" id="KW-0067">ATP-binding</keyword>
<organism evidence="11 12">
    <name type="scientific">Lachnoclostridium phytofermentans (strain ATCC 700394 / DSM 18823 / ISDg)</name>
    <name type="common">Clostridium phytofermentans</name>
    <dbReference type="NCBI Taxonomy" id="357809"/>
    <lineage>
        <taxon>Bacteria</taxon>
        <taxon>Bacillati</taxon>
        <taxon>Bacillota</taxon>
        <taxon>Clostridia</taxon>
        <taxon>Lachnospirales</taxon>
        <taxon>Lachnospiraceae</taxon>
    </lineage>
</organism>
<evidence type="ECO:0000256" key="7">
    <source>
        <dbReference type="ARBA" id="ARBA00022840"/>
    </source>
</evidence>
<name>A9KQG0_LACP7</name>
<dbReference type="Gene3D" id="3.30.565.10">
    <property type="entry name" value="Histidine kinase-like ATPase, C-terminal domain"/>
    <property type="match status" value="1"/>
</dbReference>
<dbReference type="HOGENOM" id="CLU_735096_0_0_9"/>
<feature type="transmembrane region" description="Helical" evidence="9">
    <location>
        <begin position="61"/>
        <end position="78"/>
    </location>
</feature>
<keyword evidence="9" id="KW-1133">Transmembrane helix</keyword>
<dbReference type="GO" id="GO:0000155">
    <property type="term" value="F:phosphorelay sensor kinase activity"/>
    <property type="evidence" value="ECO:0007669"/>
    <property type="project" value="InterPro"/>
</dbReference>
<dbReference type="STRING" id="357809.Cphy_0079"/>
<evidence type="ECO:0000256" key="5">
    <source>
        <dbReference type="ARBA" id="ARBA00022741"/>
    </source>
</evidence>
<feature type="transmembrane region" description="Helical" evidence="9">
    <location>
        <begin position="6"/>
        <end position="25"/>
    </location>
</feature>
<reference evidence="12" key="1">
    <citation type="submission" date="2007-11" db="EMBL/GenBank/DDBJ databases">
        <title>Complete genome sequence of Clostridium phytofermentans ISDg.</title>
        <authorList>
            <person name="Leschine S.B."/>
            <person name="Warnick T.A."/>
            <person name="Blanchard J.L."/>
            <person name="Schnell D.J."/>
            <person name="Petit E.L."/>
            <person name="LaTouf W.G."/>
            <person name="Copeland A."/>
            <person name="Lucas S."/>
            <person name="Lapidus A."/>
            <person name="Barry K."/>
            <person name="Glavina del Rio T."/>
            <person name="Dalin E."/>
            <person name="Tice H."/>
            <person name="Pitluck S."/>
            <person name="Kiss H."/>
            <person name="Brettin T."/>
            <person name="Bruce D."/>
            <person name="Detter J.C."/>
            <person name="Han C."/>
            <person name="Kuske C."/>
            <person name="Schmutz J."/>
            <person name="Larimer F."/>
            <person name="Land M."/>
            <person name="Hauser L."/>
            <person name="Kyrpides N."/>
            <person name="Kim E.A."/>
            <person name="Richardson P."/>
        </authorList>
    </citation>
    <scope>NUCLEOTIDE SEQUENCE [LARGE SCALE GENOMIC DNA]</scope>
    <source>
        <strain evidence="12">ATCC 700394 / DSM 18823 / ISDg</strain>
    </source>
</reference>
<dbReference type="Pfam" id="PF07730">
    <property type="entry name" value="HisKA_3"/>
    <property type="match status" value="1"/>
</dbReference>
<dbReference type="CDD" id="cd16917">
    <property type="entry name" value="HATPase_UhpB-NarQ-NarX-like"/>
    <property type="match status" value="1"/>
</dbReference>
<dbReference type="EC" id="2.7.13.3" evidence="2"/>
<evidence type="ECO:0000256" key="9">
    <source>
        <dbReference type="SAM" id="Phobius"/>
    </source>
</evidence>
<dbReference type="GO" id="GO:0046983">
    <property type="term" value="F:protein dimerization activity"/>
    <property type="evidence" value="ECO:0007669"/>
    <property type="project" value="InterPro"/>
</dbReference>
<keyword evidence="8" id="KW-0902">Two-component regulatory system</keyword>
<evidence type="ECO:0000256" key="3">
    <source>
        <dbReference type="ARBA" id="ARBA00022553"/>
    </source>
</evidence>
<dbReference type="KEGG" id="cpy:Cphy_0079"/>
<dbReference type="AlphaFoldDB" id="A9KQG0"/>
<dbReference type="GO" id="GO:0016020">
    <property type="term" value="C:membrane"/>
    <property type="evidence" value="ECO:0007669"/>
    <property type="project" value="InterPro"/>
</dbReference>
<keyword evidence="9" id="KW-0812">Transmembrane</keyword>
<dbReference type="RefSeq" id="WP_012198112.1">
    <property type="nucleotide sequence ID" value="NC_010001.1"/>
</dbReference>
<evidence type="ECO:0000256" key="1">
    <source>
        <dbReference type="ARBA" id="ARBA00000085"/>
    </source>
</evidence>
<evidence type="ECO:0000256" key="4">
    <source>
        <dbReference type="ARBA" id="ARBA00022679"/>
    </source>
</evidence>
<feature type="transmembrane region" description="Helical" evidence="9">
    <location>
        <begin position="107"/>
        <end position="133"/>
    </location>
</feature>
<gene>
    <name evidence="11" type="ordered locus">Cphy_0079</name>
</gene>
<evidence type="ECO:0000259" key="10">
    <source>
        <dbReference type="Pfam" id="PF07730"/>
    </source>
</evidence>
<dbReference type="EMBL" id="CP000885">
    <property type="protein sequence ID" value="ABX40469.1"/>
    <property type="molecule type" value="Genomic_DNA"/>
</dbReference>
<dbReference type="InterPro" id="IPR011712">
    <property type="entry name" value="Sig_transdc_His_kin_sub3_dim/P"/>
</dbReference>
<keyword evidence="9" id="KW-0472">Membrane</keyword>
<dbReference type="PANTHER" id="PTHR24421">
    <property type="entry name" value="NITRATE/NITRITE SENSOR PROTEIN NARX-RELATED"/>
    <property type="match status" value="1"/>
</dbReference>
<keyword evidence="6 11" id="KW-0418">Kinase</keyword>
<sequence length="385" mass="43869">MNENIIRYQFVLIKGLLLGAVFLYHVMEQQNKLLSQYGVWVIYALLFAALIAQGITKRHKALLLLIQTGLVIVMISWFGREYALVLPVIFLSIAGSLKIRYPYYATAILGAFVYSGNIAVYLLFTFVCILLFIQNDVIIDKYKNLLQSYEQNEQRLKHSMDNQSHIYKKELIENSLFFENKLLEEKGRLSQALHDKLGHSINGSIYQLEATKVLLTSEPEQANGILQAVIDNLRISMDEIRQLLRGEKPDKRKMALLQLMTLCDECKKKYNIEAEVIMSGDNKSVPEYIWEVILDNSFEAVSNALKYSKCKHITIQIVILNKLVRCTIEDDGVGCMQINEGMGIAGMRKRVRAINGVLDVTAQIGFCINMILPISTLYNNARSEK</sequence>
<evidence type="ECO:0000256" key="2">
    <source>
        <dbReference type="ARBA" id="ARBA00012438"/>
    </source>
</evidence>
<protein>
    <recommendedName>
        <fullName evidence="2">histidine kinase</fullName>
        <ecNumber evidence="2">2.7.13.3</ecNumber>
    </recommendedName>
</protein>
<dbReference type="OrthoDB" id="9781904at2"/>
<dbReference type="SUPFAM" id="SSF55874">
    <property type="entry name" value="ATPase domain of HSP90 chaperone/DNA topoisomerase II/histidine kinase"/>
    <property type="match status" value="1"/>
</dbReference>
<dbReference type="InterPro" id="IPR036890">
    <property type="entry name" value="HATPase_C_sf"/>
</dbReference>
<evidence type="ECO:0000313" key="12">
    <source>
        <dbReference type="Proteomes" id="UP000000370"/>
    </source>
</evidence>